<dbReference type="AlphaFoldDB" id="A0A919SQT3"/>
<keyword evidence="2" id="KW-1185">Reference proteome</keyword>
<evidence type="ECO:0000313" key="1">
    <source>
        <dbReference type="EMBL" id="GIM76640.1"/>
    </source>
</evidence>
<evidence type="ECO:0000313" key="2">
    <source>
        <dbReference type="Proteomes" id="UP000680865"/>
    </source>
</evidence>
<sequence length="126" mass="13219">MAYVLRAVLGSPAVVTQAGEPLPLDQGLALVRIPPDLRLGDTDNRTLEAWSAAGPIAYVEAEYFAGTGSQFAVVCAGGDLVLGPLVQDEDDPPTHPTPISQALRHLGAIPGGHFDEFDAVGLGRYR</sequence>
<dbReference type="RefSeq" id="WP_212999780.1">
    <property type="nucleotide sequence ID" value="NZ_BAAATW010000005.1"/>
</dbReference>
<protein>
    <submittedName>
        <fullName evidence="1">Uncharacterized protein</fullName>
    </submittedName>
</protein>
<gene>
    <name evidence="1" type="ORF">Aco04nite_51360</name>
</gene>
<accession>A0A919SQT3</accession>
<organism evidence="1 2">
    <name type="scientific">Winogradskya consettensis</name>
    <dbReference type="NCBI Taxonomy" id="113560"/>
    <lineage>
        <taxon>Bacteria</taxon>
        <taxon>Bacillati</taxon>
        <taxon>Actinomycetota</taxon>
        <taxon>Actinomycetes</taxon>
        <taxon>Micromonosporales</taxon>
        <taxon>Micromonosporaceae</taxon>
        <taxon>Winogradskya</taxon>
    </lineage>
</organism>
<name>A0A919SQT3_9ACTN</name>
<proteinExistence type="predicted"/>
<dbReference type="Proteomes" id="UP000680865">
    <property type="component" value="Unassembled WGS sequence"/>
</dbReference>
<reference evidence="1" key="1">
    <citation type="submission" date="2021-03" db="EMBL/GenBank/DDBJ databases">
        <title>Whole genome shotgun sequence of Actinoplanes consettensis NBRC 14913.</title>
        <authorList>
            <person name="Komaki H."/>
            <person name="Tamura T."/>
        </authorList>
    </citation>
    <scope>NUCLEOTIDE SEQUENCE</scope>
    <source>
        <strain evidence="1">NBRC 14913</strain>
    </source>
</reference>
<comment type="caution">
    <text evidence="1">The sequence shown here is derived from an EMBL/GenBank/DDBJ whole genome shotgun (WGS) entry which is preliminary data.</text>
</comment>
<dbReference type="EMBL" id="BOQP01000028">
    <property type="protein sequence ID" value="GIM76640.1"/>
    <property type="molecule type" value="Genomic_DNA"/>
</dbReference>